<feature type="region of interest" description="Disordered" evidence="1">
    <location>
        <begin position="190"/>
        <end position="240"/>
    </location>
</feature>
<accession>A0AAN7P5F1</accession>
<evidence type="ECO:0000259" key="2">
    <source>
        <dbReference type="PROSITE" id="PS51029"/>
    </source>
</evidence>
<dbReference type="PROSITE" id="PS51029">
    <property type="entry name" value="MADF"/>
    <property type="match status" value="1"/>
</dbReference>
<sequence length="240" mass="27464">MDKMLLEKIREYECLYNLQSPEYRYANARQTAWENIGKDLKISAVLIYFEVRRCFSNARSRRREGKKSGMASKKNSSQGYQAMKTAEQAKRKETLNTRAHQMVQILKDSSSLRKRTYEYQTTGTNISAINNCLDETDMFFLSISQMTKQLPKLVQAQIKLQMSNAVLAAEVDAQKSTYVTHYPQPFSRSFQQQSYPTAAPSPQVSLLMTSPSSYSSNTRPMTSPFNCSNEGQERPTLLEL</sequence>
<feature type="domain" description="MADF" evidence="2">
    <location>
        <begin position="4"/>
        <end position="91"/>
    </location>
</feature>
<reference evidence="4" key="1">
    <citation type="submission" date="2023-01" db="EMBL/GenBank/DDBJ databases">
        <title>Key to firefly adult light organ development and bioluminescence: homeobox transcription factors regulate luciferase expression and transportation to peroxisome.</title>
        <authorList>
            <person name="Fu X."/>
        </authorList>
    </citation>
    <scope>NUCLEOTIDE SEQUENCE [LARGE SCALE GENOMIC DNA]</scope>
</reference>
<dbReference type="AlphaFoldDB" id="A0AAN7P5F1"/>
<gene>
    <name evidence="3" type="ORF">RN001_004504</name>
</gene>
<dbReference type="Pfam" id="PF10545">
    <property type="entry name" value="MADF_DNA_bdg"/>
    <property type="match status" value="1"/>
</dbReference>
<dbReference type="EMBL" id="JARPUR010000002">
    <property type="protein sequence ID" value="KAK4881185.1"/>
    <property type="molecule type" value="Genomic_DNA"/>
</dbReference>
<evidence type="ECO:0000313" key="3">
    <source>
        <dbReference type="EMBL" id="KAK4881185.1"/>
    </source>
</evidence>
<keyword evidence="4" id="KW-1185">Reference proteome</keyword>
<feature type="region of interest" description="Disordered" evidence="1">
    <location>
        <begin position="60"/>
        <end position="91"/>
    </location>
</feature>
<evidence type="ECO:0000313" key="4">
    <source>
        <dbReference type="Proteomes" id="UP001353858"/>
    </source>
</evidence>
<organism evidence="3 4">
    <name type="scientific">Aquatica leii</name>
    <dbReference type="NCBI Taxonomy" id="1421715"/>
    <lineage>
        <taxon>Eukaryota</taxon>
        <taxon>Metazoa</taxon>
        <taxon>Ecdysozoa</taxon>
        <taxon>Arthropoda</taxon>
        <taxon>Hexapoda</taxon>
        <taxon>Insecta</taxon>
        <taxon>Pterygota</taxon>
        <taxon>Neoptera</taxon>
        <taxon>Endopterygota</taxon>
        <taxon>Coleoptera</taxon>
        <taxon>Polyphaga</taxon>
        <taxon>Elateriformia</taxon>
        <taxon>Elateroidea</taxon>
        <taxon>Lampyridae</taxon>
        <taxon>Luciolinae</taxon>
        <taxon>Aquatica</taxon>
    </lineage>
</organism>
<name>A0AAN7P5F1_9COLE</name>
<feature type="compositionally biased region" description="Low complexity" evidence="1">
    <location>
        <begin position="205"/>
        <end position="221"/>
    </location>
</feature>
<dbReference type="InterPro" id="IPR006578">
    <property type="entry name" value="MADF-dom"/>
</dbReference>
<proteinExistence type="predicted"/>
<evidence type="ECO:0000256" key="1">
    <source>
        <dbReference type="SAM" id="MobiDB-lite"/>
    </source>
</evidence>
<dbReference type="Proteomes" id="UP001353858">
    <property type="component" value="Unassembled WGS sequence"/>
</dbReference>
<comment type="caution">
    <text evidence="3">The sequence shown here is derived from an EMBL/GenBank/DDBJ whole genome shotgun (WGS) entry which is preliminary data.</text>
</comment>
<protein>
    <recommendedName>
        <fullName evidence="2">MADF domain-containing protein</fullName>
    </recommendedName>
</protein>